<dbReference type="Proteomes" id="UP001176941">
    <property type="component" value="Chromosome 21"/>
</dbReference>
<gene>
    <name evidence="1" type="ORF">MRATA1EN1_LOCUS12550</name>
</gene>
<evidence type="ECO:0000313" key="1">
    <source>
        <dbReference type="EMBL" id="CAI9163588.1"/>
    </source>
</evidence>
<name>A0ABN8YQC2_RANTA</name>
<evidence type="ECO:0000313" key="2">
    <source>
        <dbReference type="Proteomes" id="UP001176941"/>
    </source>
</evidence>
<keyword evidence="2" id="KW-1185">Reference proteome</keyword>
<dbReference type="EMBL" id="OX459957">
    <property type="protein sequence ID" value="CAI9163588.1"/>
    <property type="molecule type" value="Genomic_DNA"/>
</dbReference>
<accession>A0ABN8YQC2</accession>
<reference evidence="1" key="1">
    <citation type="submission" date="2023-04" db="EMBL/GenBank/DDBJ databases">
        <authorList>
            <consortium name="ELIXIR-Norway"/>
        </authorList>
    </citation>
    <scope>NUCLEOTIDE SEQUENCE [LARGE SCALE GENOMIC DNA]</scope>
</reference>
<organism evidence="1 2">
    <name type="scientific">Rangifer tarandus platyrhynchus</name>
    <name type="common">Svalbard reindeer</name>
    <dbReference type="NCBI Taxonomy" id="3082113"/>
    <lineage>
        <taxon>Eukaryota</taxon>
        <taxon>Metazoa</taxon>
        <taxon>Chordata</taxon>
        <taxon>Craniata</taxon>
        <taxon>Vertebrata</taxon>
        <taxon>Euteleostomi</taxon>
        <taxon>Mammalia</taxon>
        <taxon>Eutheria</taxon>
        <taxon>Laurasiatheria</taxon>
        <taxon>Artiodactyla</taxon>
        <taxon>Ruminantia</taxon>
        <taxon>Pecora</taxon>
        <taxon>Cervidae</taxon>
        <taxon>Odocoileinae</taxon>
        <taxon>Rangifer</taxon>
    </lineage>
</organism>
<protein>
    <submittedName>
        <fullName evidence="1">Uncharacterized protein</fullName>
    </submittedName>
</protein>
<sequence>MSDGMCLPSGILVPPLTILVQNISDMEQCPAESSKAIRKQSKILFLFEKLYICINVHVCVEREKERGRERGAIIEKLSGWPTPASLPTFPPPHSASWDHPLNELLAPKSLFQALLWGEFKLRHQFPTFSMSSVQAAAKSGGNLF</sequence>
<proteinExistence type="predicted"/>